<feature type="region of interest" description="Disordered" evidence="8">
    <location>
        <begin position="1829"/>
        <end position="1921"/>
    </location>
</feature>
<feature type="compositionally biased region" description="Gly residues" evidence="8">
    <location>
        <begin position="1973"/>
        <end position="1986"/>
    </location>
</feature>
<evidence type="ECO:0000313" key="10">
    <source>
        <dbReference type="Proteomes" id="UP000887540"/>
    </source>
</evidence>
<evidence type="ECO:0000256" key="8">
    <source>
        <dbReference type="SAM" id="MobiDB-lite"/>
    </source>
</evidence>
<keyword evidence="3" id="KW-0678">Repressor</keyword>
<keyword evidence="7" id="KW-0539">Nucleus</keyword>
<evidence type="ECO:0000256" key="3">
    <source>
        <dbReference type="ARBA" id="ARBA00022491"/>
    </source>
</evidence>
<evidence type="ECO:0000256" key="1">
    <source>
        <dbReference type="ARBA" id="ARBA00004123"/>
    </source>
</evidence>
<evidence type="ECO:0000259" key="9">
    <source>
        <dbReference type="SMART" id="SM01281"/>
    </source>
</evidence>
<proteinExistence type="inferred from homology"/>
<feature type="compositionally biased region" description="Polar residues" evidence="8">
    <location>
        <begin position="1741"/>
        <end position="1754"/>
    </location>
</feature>
<comment type="similarity">
    <text evidence="2">Belongs to the Mediator complex subunit 12 family.</text>
</comment>
<sequence>MKASTYNINSWHQLNPSEKRIPSKRRDKKAGIVPDVYPQDPKQEEDILSADRLKKGFLLPAINHEHDSFVFNPRLSLYEQAFSQISHTQRNSIEQKRIQEGKKVELDVINLQKKRTKDISAESYNYPCFRKEPNRQPWPAWFEELASPRKSLQKLIAKATTDRQAAANNRIPLFKKREESLDVIYQYKVPIDRAIWYLKASQFGDCMCDQQKKSKKMSVSDYSLELSKLGIKHIRDLLEKIAASAQNENASISYSRWPYFACLFKHAFEEGILDRQEFLMDLCDLLNEYANFPPDKPQIFRILVIFVSQFIDIITQNIILSRLYANVLASRLKQYKKDFEKKRNATGNANDCFIELANCQHHRSIVLTCFAILQAIIIDCSSALIWNPFDPKTIPYQLCGSPLDQLPCPADLHPMGNDETAQKIRFLINARMEEIKQRSRNVENHWSLNPPSQIGFEEVVDVACNILGALDMAVLNEPKAFQKLYVHVFRLDSKEKFEHETAIRVKILLQWAITSEREGTYRAIIVCKLLEMRLRHFKNSPLSFGRQPLQDILVEFVTKESPVPEGKNFHKEFANFMLLFFELQRFGLFSHEAYIRALLRCGKLNYQEPVMSKFKEPVKPDSTADPSIATPIEEKPAPPPNPAIISFIPTTAPASSSSSSGSSSSSSGSSVPGSVSSPSIDVANLLDDEKDEHILLDSLNKMTIHDRFLIQLPIEQTEKMRDACNQRAIVLHGISDEREKAKQELKKVAKEICRIWQKKINVEFFENSKEVRFKRRVSQDGVNEALSKFKAQTYYDQVVICGWCTESFIELIQDFLMNNAYLLPTAECLDLLLGMLETCQNYYGIITLAVELLPLLIAVERKISSFRSDCIPGTVACQLSYVLVAYLADHYFHFLYMEEASTIVNGLYRVVEKELIAKGYPITSWARAVAIFVFHAKNDLLNANLQDQPLMGRLEDFKAIFPECGQNAKADKLNYNRALFTDYLNEPRRFYCYHDYKLHLPSIEDAHTRYSFVVNAFRAAKNCVDTKNNCVDFDRLCELANICGHISAQKQISSEWYVAIQELCYSSVSTNGYIDLLSEVNAEDFSTHYPLATFIILLCSKYVISTHALIVRLTHSVFVQIIKEKQDKPEQSSIEGSAGGLCLALLIVTNLVCGTDEPFHLSSAYHGGSQPKKLITKNADLRALRIIHIRELDVCIFPLLSAVSVLSDMAKRIARNEKEDSYKINYLLSICKCSLLAMCEQEWVTQRVFRVCESKEESLKPFNCSILRNNAIGEQLIRIGLRRRNERHIKQQLMVCNGNSKKSLIDKLLSVLNVWNIRATFYDLKLMIKEIAPEGSPKHAQQNAIAADALFGEIGKCCRDLFINSYKEGKELSTMLTGSQFRLSQIDCYWLVAPLVNVIPQPDNIPNSFTPITVKAKFLKEAATLLAPSTNDTNDAAREKQIIWLLSQQPFLNLILTCLNSEDQERDQLVNTVLKYIQGIVKKVSEKDLTVPYQSTFGLEREGLLLRLNLIGGMFDYVKDSSNSSDWMLALFQLMFYGIISPDREREYFDACYDMLTTILIGEMSMPNGPSSTQSFTDTDKKAEIQRNRLNSTYNKLVIKIKKEVIDRMIPPELHCLAQLLPVPKTIAELSAWDAFTTTSPQKSVKTTQTAVANISTVQGRSGRVPVTAIRLDKSPHFLQKYVMRLLFHSHYNDFPHPGLVGQETEPSKDIFLSPPPMERNTDPAYQYLTGSHQLALTSNTPQAQEPMDQTGSQRPRPGNLPGVQPNFPGAPGGFMKTQAGPPPMVGMSGPGSVSSNDGMTPTFLSPTQPMPPTGMHMGMGMPSGMGMHGMGMMDSGRGGPGPLESPSGKSGRGRRRSTTSGTLAKQPSQKRRKDIKASVMTSNLDMPGSHMMPSHTGPPMGPSSMMPNPSMMNQPIPSQQPQQFYNPSHWHQQHQQQSLQMPSSIGGPGMAATQAKYGMMGSSGMIPTAGAGSGAGMPKAVGGGHGHGHGQTITVTEDTKQNLRSHIQKQQQQQHNQHHPGQQPPHYQQGPHWK</sequence>
<reference evidence="11" key="1">
    <citation type="submission" date="2022-11" db="UniProtKB">
        <authorList>
            <consortium name="WormBaseParasite"/>
        </authorList>
    </citation>
    <scope>IDENTIFICATION</scope>
</reference>
<dbReference type="WBParaSite" id="ACRNAN_Path_650.g2435.t1">
    <property type="protein sequence ID" value="ACRNAN_Path_650.g2435.t1"/>
    <property type="gene ID" value="ACRNAN_Path_650.g2435"/>
</dbReference>
<dbReference type="InterPro" id="IPR051647">
    <property type="entry name" value="Mediator_comp_sub12"/>
</dbReference>
<feature type="compositionally biased region" description="Low complexity" evidence="8">
    <location>
        <begin position="643"/>
        <end position="676"/>
    </location>
</feature>
<protein>
    <submittedName>
        <fullName evidence="11">Mediator complex subunit Med12 domain-containing protein</fullName>
    </submittedName>
</protein>
<keyword evidence="5" id="KW-0010">Activator</keyword>
<feature type="domain" description="Mediator complex subunit Med12" evidence="9">
    <location>
        <begin position="129"/>
        <end position="199"/>
    </location>
</feature>
<keyword evidence="10" id="KW-1185">Reference proteome</keyword>
<accession>A0A914CAY8</accession>
<dbReference type="GO" id="GO:0016592">
    <property type="term" value="C:mediator complex"/>
    <property type="evidence" value="ECO:0007669"/>
    <property type="project" value="InterPro"/>
</dbReference>
<dbReference type="InterPro" id="IPR021990">
    <property type="entry name" value="Mediator_Med12_LCEWAV"/>
</dbReference>
<feature type="region of interest" description="Disordered" evidence="8">
    <location>
        <begin position="1973"/>
        <end position="2035"/>
    </location>
</feature>
<evidence type="ECO:0000256" key="6">
    <source>
        <dbReference type="ARBA" id="ARBA00023163"/>
    </source>
</evidence>
<feature type="region of interest" description="Disordered" evidence="8">
    <location>
        <begin position="1741"/>
        <end position="1779"/>
    </location>
</feature>
<dbReference type="Pfam" id="PF12145">
    <property type="entry name" value="Med12-LCEWAV"/>
    <property type="match status" value="1"/>
</dbReference>
<feature type="compositionally biased region" description="Low complexity" evidence="8">
    <location>
        <begin position="2009"/>
        <end position="2035"/>
    </location>
</feature>
<dbReference type="GO" id="GO:0003713">
    <property type="term" value="F:transcription coactivator activity"/>
    <property type="evidence" value="ECO:0007669"/>
    <property type="project" value="TreeGrafter"/>
</dbReference>
<evidence type="ECO:0000256" key="5">
    <source>
        <dbReference type="ARBA" id="ARBA00023159"/>
    </source>
</evidence>
<evidence type="ECO:0000313" key="11">
    <source>
        <dbReference type="WBParaSite" id="ACRNAN_Path_650.g2435.t1"/>
    </source>
</evidence>
<organism evidence="10 11">
    <name type="scientific">Acrobeloides nanus</name>
    <dbReference type="NCBI Taxonomy" id="290746"/>
    <lineage>
        <taxon>Eukaryota</taxon>
        <taxon>Metazoa</taxon>
        <taxon>Ecdysozoa</taxon>
        <taxon>Nematoda</taxon>
        <taxon>Chromadorea</taxon>
        <taxon>Rhabditida</taxon>
        <taxon>Tylenchina</taxon>
        <taxon>Cephalobomorpha</taxon>
        <taxon>Cephaloboidea</taxon>
        <taxon>Cephalobidae</taxon>
        <taxon>Acrobeloides</taxon>
    </lineage>
</organism>
<dbReference type="PANTHER" id="PTHR46007">
    <property type="entry name" value="MEDIATOR OF RNA POLYMERASE II TRANSCRIPTION SUBUNIT 12"/>
    <property type="match status" value="1"/>
</dbReference>
<dbReference type="Proteomes" id="UP000887540">
    <property type="component" value="Unplaced"/>
</dbReference>
<evidence type="ECO:0000256" key="4">
    <source>
        <dbReference type="ARBA" id="ARBA00023015"/>
    </source>
</evidence>
<evidence type="ECO:0000256" key="2">
    <source>
        <dbReference type="ARBA" id="ARBA00010289"/>
    </source>
</evidence>
<dbReference type="Pfam" id="PF09497">
    <property type="entry name" value="Med12"/>
    <property type="match status" value="1"/>
</dbReference>
<dbReference type="SMART" id="SM01281">
    <property type="entry name" value="Med12"/>
    <property type="match status" value="1"/>
</dbReference>
<dbReference type="PANTHER" id="PTHR46007:SF11">
    <property type="entry name" value="MEDIATOR OF RNA POLYMERASE II TRANSCRIPTION SUBUNIT 12"/>
    <property type="match status" value="1"/>
</dbReference>
<dbReference type="InterPro" id="IPR019035">
    <property type="entry name" value="Mediator_Med12"/>
</dbReference>
<feature type="region of interest" description="Disordered" evidence="8">
    <location>
        <begin position="616"/>
        <end position="676"/>
    </location>
</feature>
<keyword evidence="6" id="KW-0804">Transcription</keyword>
<feature type="compositionally biased region" description="Low complexity" evidence="8">
    <location>
        <begin position="1890"/>
        <end position="1918"/>
    </location>
</feature>
<keyword evidence="4" id="KW-0805">Transcription regulation</keyword>
<evidence type="ECO:0000256" key="7">
    <source>
        <dbReference type="ARBA" id="ARBA00023242"/>
    </source>
</evidence>
<dbReference type="GO" id="GO:0045944">
    <property type="term" value="P:positive regulation of transcription by RNA polymerase II"/>
    <property type="evidence" value="ECO:0007669"/>
    <property type="project" value="TreeGrafter"/>
</dbReference>
<name>A0A914CAY8_9BILA</name>
<comment type="subcellular location">
    <subcellularLocation>
        <location evidence="1">Nucleus</location>
    </subcellularLocation>
</comment>